<gene>
    <name evidence="1" type="ORF">GCM10011322_45330</name>
</gene>
<dbReference type="Pfam" id="PF12096">
    <property type="entry name" value="DUF3572"/>
    <property type="match status" value="1"/>
</dbReference>
<protein>
    <recommendedName>
        <fullName evidence="3">DUF3572 family protein</fullName>
    </recommendedName>
</protein>
<proteinExistence type="predicted"/>
<evidence type="ECO:0000313" key="2">
    <source>
        <dbReference type="Proteomes" id="UP000600449"/>
    </source>
</evidence>
<accession>A0A917QJ73</accession>
<reference evidence="1 2" key="1">
    <citation type="journal article" date="2014" name="Int. J. Syst. Evol. Microbiol.">
        <title>Complete genome sequence of Corynebacterium casei LMG S-19264T (=DSM 44701T), isolated from a smear-ripened cheese.</title>
        <authorList>
            <consortium name="US DOE Joint Genome Institute (JGI-PGF)"/>
            <person name="Walter F."/>
            <person name="Albersmeier A."/>
            <person name="Kalinowski J."/>
            <person name="Ruckert C."/>
        </authorList>
    </citation>
    <scope>NUCLEOTIDE SEQUENCE [LARGE SCALE GENOMIC DNA]</scope>
    <source>
        <strain evidence="1 2">CGMCC 1.9161</strain>
    </source>
</reference>
<sequence>MNPARAEEIAVAALGLIAADEERLARFLALTGLDPAGLREAAGEPGFLAAILDHVVAEEELLLAVAEASDESPEAVARAQMLLSPPAFDA</sequence>
<organism evidence="1 2">
    <name type="scientific">Salinarimonas ramus</name>
    <dbReference type="NCBI Taxonomy" id="690164"/>
    <lineage>
        <taxon>Bacteria</taxon>
        <taxon>Pseudomonadati</taxon>
        <taxon>Pseudomonadota</taxon>
        <taxon>Alphaproteobacteria</taxon>
        <taxon>Hyphomicrobiales</taxon>
        <taxon>Salinarimonadaceae</taxon>
        <taxon>Salinarimonas</taxon>
    </lineage>
</organism>
<dbReference type="InterPro" id="IPR021955">
    <property type="entry name" value="DUF3572"/>
</dbReference>
<dbReference type="AlphaFoldDB" id="A0A917QJ73"/>
<dbReference type="EMBL" id="BMMF01000017">
    <property type="protein sequence ID" value="GGK53436.1"/>
    <property type="molecule type" value="Genomic_DNA"/>
</dbReference>
<name>A0A917QJ73_9HYPH</name>
<dbReference type="RefSeq" id="WP_188915560.1">
    <property type="nucleotide sequence ID" value="NZ_BMMF01000017.1"/>
</dbReference>
<comment type="caution">
    <text evidence="1">The sequence shown here is derived from an EMBL/GenBank/DDBJ whole genome shotgun (WGS) entry which is preliminary data.</text>
</comment>
<evidence type="ECO:0000313" key="1">
    <source>
        <dbReference type="EMBL" id="GGK53436.1"/>
    </source>
</evidence>
<evidence type="ECO:0008006" key="3">
    <source>
        <dbReference type="Google" id="ProtNLM"/>
    </source>
</evidence>
<keyword evidence="2" id="KW-1185">Reference proteome</keyword>
<dbReference type="Proteomes" id="UP000600449">
    <property type="component" value="Unassembled WGS sequence"/>
</dbReference>